<evidence type="ECO:0000259" key="1">
    <source>
        <dbReference type="Pfam" id="PF18029"/>
    </source>
</evidence>
<name>A0A0J8C4H0_STRVR</name>
<accession>A0A0J8C4H0</accession>
<dbReference type="Gene3D" id="3.10.180.10">
    <property type="entry name" value="2,3-Dihydroxybiphenyl 1,2-Dioxygenase, domain 1"/>
    <property type="match status" value="1"/>
</dbReference>
<reference evidence="2 3" key="1">
    <citation type="submission" date="2015-06" db="EMBL/GenBank/DDBJ databases">
        <authorList>
            <person name="Ju K.-S."/>
            <person name="Doroghazi J.R."/>
            <person name="Metcalf W.W."/>
        </authorList>
    </citation>
    <scope>NUCLEOTIDE SEQUENCE [LARGE SCALE GENOMIC DNA]</scope>
    <source>
        <strain evidence="2 3">NRRL 3414</strain>
    </source>
</reference>
<feature type="domain" description="Glyoxalase-like" evidence="1">
    <location>
        <begin position="16"/>
        <end position="157"/>
    </location>
</feature>
<dbReference type="EMBL" id="LFNT01000025">
    <property type="protein sequence ID" value="KMS72730.1"/>
    <property type="molecule type" value="Genomic_DNA"/>
</dbReference>
<dbReference type="SUPFAM" id="SSF54593">
    <property type="entry name" value="Glyoxalase/Bleomycin resistance protein/Dihydroxybiphenyl dioxygenase"/>
    <property type="match status" value="1"/>
</dbReference>
<dbReference type="InterPro" id="IPR041581">
    <property type="entry name" value="Glyoxalase_6"/>
</dbReference>
<evidence type="ECO:0000313" key="2">
    <source>
        <dbReference type="EMBL" id="KMS72730.1"/>
    </source>
</evidence>
<dbReference type="PANTHER" id="PTHR35908">
    <property type="entry name" value="HYPOTHETICAL FUSION PROTEIN"/>
    <property type="match status" value="1"/>
</dbReference>
<sequence>MTQAPVPTPSPLHWKLVIDCADPQSQADFWAAALRYEVEDNNALIERLLELGTLPREQTVEFHARLAFRDLVAVRHPDDPYDKDSGTGRGRRLLFQRVPEAKTVKNRLHLDLHAVAGEREAEVERLRGLGASVLRHLKEPGGEWVLMADPEGNEFCVQ</sequence>
<dbReference type="PATRIC" id="fig|1938.3.peg.2814"/>
<organism evidence="2 3">
    <name type="scientific">Streptomyces viridochromogenes</name>
    <dbReference type="NCBI Taxonomy" id="1938"/>
    <lineage>
        <taxon>Bacteria</taxon>
        <taxon>Bacillati</taxon>
        <taxon>Actinomycetota</taxon>
        <taxon>Actinomycetes</taxon>
        <taxon>Kitasatosporales</taxon>
        <taxon>Streptomycetaceae</taxon>
        <taxon>Streptomyces</taxon>
    </lineage>
</organism>
<dbReference type="Pfam" id="PF18029">
    <property type="entry name" value="Glyoxalase_6"/>
    <property type="match status" value="1"/>
</dbReference>
<protein>
    <recommendedName>
        <fullName evidence="1">Glyoxalase-like domain-containing protein</fullName>
    </recommendedName>
</protein>
<dbReference type="AlphaFoldDB" id="A0A0J8C4H0"/>
<dbReference type="RefSeq" id="WP_048583054.1">
    <property type="nucleotide sequence ID" value="NZ_LFNT01000025.1"/>
</dbReference>
<dbReference type="Proteomes" id="UP000037432">
    <property type="component" value="Unassembled WGS sequence"/>
</dbReference>
<dbReference type="InterPro" id="IPR029068">
    <property type="entry name" value="Glyas_Bleomycin-R_OHBP_Dase"/>
</dbReference>
<dbReference type="OrthoDB" id="5524593at2"/>
<evidence type="ECO:0000313" key="3">
    <source>
        <dbReference type="Proteomes" id="UP000037432"/>
    </source>
</evidence>
<gene>
    <name evidence="2" type="ORF">ACM01_22125</name>
</gene>
<proteinExistence type="predicted"/>
<dbReference type="PANTHER" id="PTHR35908:SF1">
    <property type="entry name" value="CONSERVED PROTEIN"/>
    <property type="match status" value="1"/>
</dbReference>
<comment type="caution">
    <text evidence="2">The sequence shown here is derived from an EMBL/GenBank/DDBJ whole genome shotgun (WGS) entry which is preliminary data.</text>
</comment>